<name>A0A024FWP4_9STRA</name>
<sequence length="101" mass="11409">MRLWASKRPRETHLYVIKRKYSRRLDTLSCCLSLGSSRLTALKRKKVEHGSLCCCGTIPPSCCVDDYLSLLIPLNRAGDIRSLFLVFSNDSINCTSLRISS</sequence>
<gene>
    <name evidence="1" type="ORF">BN9_129330</name>
</gene>
<accession>A0A024FWP4</accession>
<dbReference type="Proteomes" id="UP000053237">
    <property type="component" value="Unassembled WGS sequence"/>
</dbReference>
<evidence type="ECO:0000313" key="1">
    <source>
        <dbReference type="EMBL" id="CCI11451.1"/>
    </source>
</evidence>
<evidence type="ECO:0000313" key="2">
    <source>
        <dbReference type="Proteomes" id="UP000053237"/>
    </source>
</evidence>
<dbReference type="InParanoid" id="A0A024FWP4"/>
<comment type="caution">
    <text evidence="1">The sequence shown here is derived from an EMBL/GenBank/DDBJ whole genome shotgun (WGS) entry which is preliminary data.</text>
</comment>
<keyword evidence="2" id="KW-1185">Reference proteome</keyword>
<proteinExistence type="predicted"/>
<dbReference type="EMBL" id="CAIX01001051">
    <property type="protein sequence ID" value="CCI11451.1"/>
    <property type="molecule type" value="Genomic_DNA"/>
</dbReference>
<reference evidence="1 2" key="1">
    <citation type="submission" date="2012-05" db="EMBL/GenBank/DDBJ databases">
        <title>Recombination and specialization in a pathogen metapopulation.</title>
        <authorList>
            <person name="Gardiner A."/>
            <person name="Kemen E."/>
            <person name="Schultz-Larsen T."/>
            <person name="MacLean D."/>
            <person name="Van Oosterhout C."/>
            <person name="Jones J.D.G."/>
        </authorList>
    </citation>
    <scope>NUCLEOTIDE SEQUENCE [LARGE SCALE GENOMIC DNA]</scope>
    <source>
        <strain evidence="1 2">Ac Nc2</strain>
    </source>
</reference>
<protein>
    <submittedName>
        <fullName evidence="1">Uncharacterized protein</fullName>
    </submittedName>
</protein>
<organism evidence="1 2">
    <name type="scientific">Albugo candida</name>
    <dbReference type="NCBI Taxonomy" id="65357"/>
    <lineage>
        <taxon>Eukaryota</taxon>
        <taxon>Sar</taxon>
        <taxon>Stramenopiles</taxon>
        <taxon>Oomycota</taxon>
        <taxon>Peronosporomycetes</taxon>
        <taxon>Albuginales</taxon>
        <taxon>Albuginaceae</taxon>
        <taxon>Albugo</taxon>
    </lineage>
</organism>
<dbReference type="AlphaFoldDB" id="A0A024FWP4"/>